<accession>A0A0F9ESB3</accession>
<organism evidence="1">
    <name type="scientific">marine sediment metagenome</name>
    <dbReference type="NCBI Taxonomy" id="412755"/>
    <lineage>
        <taxon>unclassified sequences</taxon>
        <taxon>metagenomes</taxon>
        <taxon>ecological metagenomes</taxon>
    </lineage>
</organism>
<dbReference type="AlphaFoldDB" id="A0A0F9ESB3"/>
<name>A0A0F9ESB3_9ZZZZ</name>
<dbReference type="Gene3D" id="1.10.3230.30">
    <property type="entry name" value="Phage gp6-like head-tail connector protein"/>
    <property type="match status" value="1"/>
</dbReference>
<sequence length="189" mass="20859">MAYTDLATMKAQLDITDSGQDTILAVYVSAASARCDSYTGRVYGDDIGEGFEQHTRTNDIFELDDVSKLNLIEWPVISIASISLDDEALVSGTDYRINLRTGVITFQDSSNYQQRVSGVLKVTHDVGFETIPGDVELGCLRLGAYWFNRKATEGLGSQLIGDLQESFRRPEEVAILHDTIGQYQLHSVG</sequence>
<comment type="caution">
    <text evidence="1">The sequence shown here is derived from an EMBL/GenBank/DDBJ whole genome shotgun (WGS) entry which is preliminary data.</text>
</comment>
<dbReference type="CDD" id="cd08054">
    <property type="entry name" value="gp6"/>
    <property type="match status" value="1"/>
</dbReference>
<protein>
    <submittedName>
        <fullName evidence="1">Uncharacterized protein</fullName>
    </submittedName>
</protein>
<reference evidence="1" key="1">
    <citation type="journal article" date="2015" name="Nature">
        <title>Complex archaea that bridge the gap between prokaryotes and eukaryotes.</title>
        <authorList>
            <person name="Spang A."/>
            <person name="Saw J.H."/>
            <person name="Jorgensen S.L."/>
            <person name="Zaremba-Niedzwiedzka K."/>
            <person name="Martijn J."/>
            <person name="Lind A.E."/>
            <person name="van Eijk R."/>
            <person name="Schleper C."/>
            <person name="Guy L."/>
            <person name="Ettema T.J."/>
        </authorList>
    </citation>
    <scope>NUCLEOTIDE SEQUENCE</scope>
</reference>
<gene>
    <name evidence="1" type="ORF">LCGC14_2040270</name>
</gene>
<dbReference type="EMBL" id="LAZR01023909">
    <property type="protein sequence ID" value="KKL76899.1"/>
    <property type="molecule type" value="Genomic_DNA"/>
</dbReference>
<evidence type="ECO:0000313" key="1">
    <source>
        <dbReference type="EMBL" id="KKL76899.1"/>
    </source>
</evidence>
<proteinExistence type="predicted"/>